<evidence type="ECO:0000256" key="3">
    <source>
        <dbReference type="SAM" id="SignalP"/>
    </source>
</evidence>
<dbReference type="RefSeq" id="WP_203781026.1">
    <property type="nucleotide sequence ID" value="NZ_BOMV01000017.1"/>
</dbReference>
<keyword evidence="1 3" id="KW-0732">Signal</keyword>
<evidence type="ECO:0000259" key="4">
    <source>
        <dbReference type="Pfam" id="PF03067"/>
    </source>
</evidence>
<accession>A0A919K150</accession>
<sequence length="294" mass="30297">MIRRLAVGMAAVGMIALVPALPAYAHGAPTTPISRTAACGGNGGTVTGSAACKAARQANGGPIGSFDNLRLPGVDGNDRRAVPDGRLCSGGIDAYRGLDLARDDFPSTTVTGGKTLAIKYRTTIPHQGSFRIYLTKQGFDPGAKLGWDDLASKPIAEVKDPPVRSGAYVMSAKLPSDRTGRHILYIVWQNTSTPDTYYSCSDLVFKAAATKAPKPAPSKTATKAPAVAKPAVNATSPAAPVTGEPAEAQALTPVGDESQVTLGHGIIAGALAVGIGACLWAAIGGLLRRRRENR</sequence>
<name>A0A919K150_9ACTN</name>
<evidence type="ECO:0000313" key="6">
    <source>
        <dbReference type="Proteomes" id="UP000636960"/>
    </source>
</evidence>
<keyword evidence="2" id="KW-0812">Transmembrane</keyword>
<organism evidence="5 6">
    <name type="scientific">Paractinoplanes rishiriensis</name>
    <dbReference type="NCBI Taxonomy" id="1050105"/>
    <lineage>
        <taxon>Bacteria</taxon>
        <taxon>Bacillati</taxon>
        <taxon>Actinomycetota</taxon>
        <taxon>Actinomycetes</taxon>
        <taxon>Micromonosporales</taxon>
        <taxon>Micromonosporaceae</taxon>
        <taxon>Paractinoplanes</taxon>
    </lineage>
</organism>
<dbReference type="Pfam" id="PF03067">
    <property type="entry name" value="LPMO_10"/>
    <property type="match status" value="1"/>
</dbReference>
<protein>
    <recommendedName>
        <fullName evidence="4">Chitin-binding type-4 domain-containing protein</fullName>
    </recommendedName>
</protein>
<proteinExistence type="predicted"/>
<dbReference type="EMBL" id="BOMV01000017">
    <property type="protein sequence ID" value="GIE94706.1"/>
    <property type="molecule type" value="Genomic_DNA"/>
</dbReference>
<reference evidence="5" key="1">
    <citation type="submission" date="2021-01" db="EMBL/GenBank/DDBJ databases">
        <title>Whole genome shotgun sequence of Actinoplanes rishiriensis NBRC 108556.</title>
        <authorList>
            <person name="Komaki H."/>
            <person name="Tamura T."/>
        </authorList>
    </citation>
    <scope>NUCLEOTIDE SEQUENCE</scope>
    <source>
        <strain evidence="5">NBRC 108556</strain>
    </source>
</reference>
<gene>
    <name evidence="5" type="ORF">Ari01nite_21710</name>
</gene>
<feature type="signal peptide" evidence="3">
    <location>
        <begin position="1"/>
        <end position="25"/>
    </location>
</feature>
<comment type="caution">
    <text evidence="5">The sequence shown here is derived from an EMBL/GenBank/DDBJ whole genome shotgun (WGS) entry which is preliminary data.</text>
</comment>
<dbReference type="InterPro" id="IPR051024">
    <property type="entry name" value="GlcNAc_Chitin_IntDeg"/>
</dbReference>
<evidence type="ECO:0000256" key="1">
    <source>
        <dbReference type="ARBA" id="ARBA00022729"/>
    </source>
</evidence>
<dbReference type="AlphaFoldDB" id="A0A919K150"/>
<feature type="chain" id="PRO_5037242808" description="Chitin-binding type-4 domain-containing protein" evidence="3">
    <location>
        <begin position="26"/>
        <end position="294"/>
    </location>
</feature>
<evidence type="ECO:0000313" key="5">
    <source>
        <dbReference type="EMBL" id="GIE94706.1"/>
    </source>
</evidence>
<dbReference type="CDD" id="cd21177">
    <property type="entry name" value="LPMO_AA10"/>
    <property type="match status" value="1"/>
</dbReference>
<keyword evidence="2" id="KW-0472">Membrane</keyword>
<keyword evidence="6" id="KW-1185">Reference proteome</keyword>
<evidence type="ECO:0000256" key="2">
    <source>
        <dbReference type="SAM" id="Phobius"/>
    </source>
</evidence>
<dbReference type="Proteomes" id="UP000636960">
    <property type="component" value="Unassembled WGS sequence"/>
</dbReference>
<dbReference type="InterPro" id="IPR004302">
    <property type="entry name" value="Cellulose/chitin-bd_N"/>
</dbReference>
<keyword evidence="2" id="KW-1133">Transmembrane helix</keyword>
<dbReference type="Gene3D" id="2.70.50.50">
    <property type="entry name" value="chitin-binding protein cbp21"/>
    <property type="match status" value="1"/>
</dbReference>
<feature type="transmembrane region" description="Helical" evidence="2">
    <location>
        <begin position="266"/>
        <end position="287"/>
    </location>
</feature>
<dbReference type="PANTHER" id="PTHR34823:SF1">
    <property type="entry name" value="CHITIN-BINDING TYPE-4 DOMAIN-CONTAINING PROTEIN"/>
    <property type="match status" value="1"/>
</dbReference>
<dbReference type="SUPFAM" id="SSF81296">
    <property type="entry name" value="E set domains"/>
    <property type="match status" value="1"/>
</dbReference>
<feature type="domain" description="Chitin-binding type-4" evidence="4">
    <location>
        <begin position="26"/>
        <end position="203"/>
    </location>
</feature>
<dbReference type="InterPro" id="IPR014756">
    <property type="entry name" value="Ig_E-set"/>
</dbReference>
<dbReference type="PANTHER" id="PTHR34823">
    <property type="entry name" value="GLCNAC-BINDING PROTEIN A"/>
    <property type="match status" value="1"/>
</dbReference>